<dbReference type="Proteomes" id="UP000029738">
    <property type="component" value="Unassembled WGS sequence"/>
</dbReference>
<reference evidence="2" key="2">
    <citation type="submission" date="2019-11" db="EMBL/GenBank/DDBJ databases">
        <title>Improved Assembly of Tolypothrix boutellei genome.</title>
        <authorList>
            <person name="Sarangi A.N."/>
            <person name="Mukherjee M."/>
            <person name="Ghosh S."/>
            <person name="Singh D."/>
            <person name="Das A."/>
            <person name="Kant S."/>
            <person name="Prusty A."/>
            <person name="Tripathy S."/>
        </authorList>
    </citation>
    <scope>NUCLEOTIDE SEQUENCE</scope>
    <source>
        <strain evidence="2">VB521301</strain>
    </source>
</reference>
<comment type="caution">
    <text evidence="2">The sequence shown here is derived from an EMBL/GenBank/DDBJ whole genome shotgun (WGS) entry which is preliminary data.</text>
</comment>
<sequence>MSILESDLGTACAEARSDRPDSNSQNLPSNRYGDMLDCIPIIKTNSK</sequence>
<reference evidence="2" key="1">
    <citation type="journal article" date="2015" name="Genome Announc.">
        <title>Draft Genome Sequence of Tolypothrix boutellei Strain VB521301.</title>
        <authorList>
            <person name="Chandrababunaidu M.M."/>
            <person name="Singh D."/>
            <person name="Sen D."/>
            <person name="Bhan S."/>
            <person name="Das S."/>
            <person name="Gupta A."/>
            <person name="Adhikary S.P."/>
            <person name="Tripathy S."/>
        </authorList>
    </citation>
    <scope>NUCLEOTIDE SEQUENCE</scope>
    <source>
        <strain evidence="2">VB521301</strain>
    </source>
</reference>
<dbReference type="AlphaFoldDB" id="A0A8S9T0H6"/>
<proteinExistence type="predicted"/>
<name>A0A8S9T0H6_9CYAN</name>
<keyword evidence="3" id="KW-1185">Reference proteome</keyword>
<organism evidence="2 3">
    <name type="scientific">Tolypothrix bouteillei VB521301</name>
    <dbReference type="NCBI Taxonomy" id="1479485"/>
    <lineage>
        <taxon>Bacteria</taxon>
        <taxon>Bacillati</taxon>
        <taxon>Cyanobacteriota</taxon>
        <taxon>Cyanophyceae</taxon>
        <taxon>Nostocales</taxon>
        <taxon>Tolypothrichaceae</taxon>
        <taxon>Tolypothrix</taxon>
    </lineage>
</organism>
<evidence type="ECO:0000256" key="1">
    <source>
        <dbReference type="SAM" id="MobiDB-lite"/>
    </source>
</evidence>
<dbReference type="EMBL" id="JHEG04000001">
    <property type="protein sequence ID" value="KAF3885059.1"/>
    <property type="molecule type" value="Genomic_DNA"/>
</dbReference>
<evidence type="ECO:0000313" key="3">
    <source>
        <dbReference type="Proteomes" id="UP000029738"/>
    </source>
</evidence>
<accession>A0A8S9T0H6</accession>
<protein>
    <submittedName>
        <fullName evidence="2">Uncharacterized protein</fullName>
    </submittedName>
</protein>
<evidence type="ECO:0000313" key="2">
    <source>
        <dbReference type="EMBL" id="KAF3885059.1"/>
    </source>
</evidence>
<gene>
    <name evidence="2" type="ORF">DA73_0400005985</name>
</gene>
<feature type="region of interest" description="Disordered" evidence="1">
    <location>
        <begin position="1"/>
        <end position="32"/>
    </location>
</feature>